<evidence type="ECO:0000313" key="2">
    <source>
        <dbReference type="EMBL" id="CAH15318.1"/>
    </source>
</evidence>
<proteinExistence type="predicted"/>
<dbReference type="LegioList" id="lpl1081"/>
<feature type="transmembrane region" description="Helical" evidence="1">
    <location>
        <begin position="30"/>
        <end position="51"/>
    </location>
</feature>
<evidence type="ECO:0000313" key="3">
    <source>
        <dbReference type="Proteomes" id="UP000002517"/>
    </source>
</evidence>
<keyword evidence="1" id="KW-0472">Membrane</keyword>
<name>Q5WXL4_LEGPL</name>
<dbReference type="HOGENOM" id="CLU_1466471_0_0_6"/>
<keyword evidence="1" id="KW-0812">Transmembrane</keyword>
<dbReference type="KEGG" id="lpf:lpl1081"/>
<feature type="transmembrane region" description="Helical" evidence="1">
    <location>
        <begin position="132"/>
        <end position="153"/>
    </location>
</feature>
<feature type="transmembrane region" description="Helical" evidence="1">
    <location>
        <begin position="63"/>
        <end position="85"/>
    </location>
</feature>
<gene>
    <name evidence="2" type="ordered locus">lpl1081</name>
</gene>
<keyword evidence="1" id="KW-1133">Transmembrane helix</keyword>
<dbReference type="EMBL" id="CR628337">
    <property type="protein sequence ID" value="CAH15318.1"/>
    <property type="molecule type" value="Genomic_DNA"/>
</dbReference>
<organism evidence="2 3">
    <name type="scientific">Legionella pneumophila (strain Lens)</name>
    <dbReference type="NCBI Taxonomy" id="297245"/>
    <lineage>
        <taxon>Bacteria</taxon>
        <taxon>Pseudomonadati</taxon>
        <taxon>Pseudomonadota</taxon>
        <taxon>Gammaproteobacteria</taxon>
        <taxon>Legionellales</taxon>
        <taxon>Legionellaceae</taxon>
        <taxon>Legionella</taxon>
    </lineage>
</organism>
<dbReference type="Proteomes" id="UP000002517">
    <property type="component" value="Chromosome"/>
</dbReference>
<sequence>MVEENQEENIEIFRFNEEFKTTIDFYIKTVQIILSIPLIVNAGAAIALAGFFTKNYHDKPYMILALIFFLLGAVLGLFTLVYEFLVHFFATNKIIGIASELSQENLIDSLKAYHSHYRERIKKRKSVVHFEIFNGLTSLLSSFLGIFFIAAHILGMSCYLMITAIALIGYCIISIAWMNSKLNS</sequence>
<dbReference type="AlphaFoldDB" id="Q5WXL4"/>
<evidence type="ECO:0000256" key="1">
    <source>
        <dbReference type="SAM" id="Phobius"/>
    </source>
</evidence>
<protein>
    <submittedName>
        <fullName evidence="2">Uncharacterized protein</fullName>
    </submittedName>
</protein>
<dbReference type="RefSeq" id="WP_011215189.1">
    <property type="nucleotide sequence ID" value="NC_006369.1"/>
</dbReference>
<reference evidence="2 3" key="1">
    <citation type="journal article" date="2004" name="Nat. Genet.">
        <title>Evidence in the Legionella pneumophila genome for exploitation of host cell functions and high genome plasticity.</title>
        <authorList>
            <person name="Cazalet C."/>
            <person name="Rusniok C."/>
            <person name="Bruggemann H."/>
            <person name="Zidane N."/>
            <person name="Magnier A."/>
            <person name="Ma L."/>
            <person name="Tichit M."/>
            <person name="Jarraud S."/>
            <person name="Bouchier C."/>
            <person name="Vandenesch F."/>
            <person name="Kunst F."/>
            <person name="Etienne J."/>
            <person name="Glaser P."/>
            <person name="Buchrieser C."/>
        </authorList>
    </citation>
    <scope>NUCLEOTIDE SEQUENCE [LARGE SCALE GENOMIC DNA]</scope>
    <source>
        <strain evidence="2 3">Lens</strain>
    </source>
</reference>
<accession>Q5WXL4</accession>
<feature type="transmembrane region" description="Helical" evidence="1">
    <location>
        <begin position="159"/>
        <end position="178"/>
    </location>
</feature>